<dbReference type="EMBL" id="JASEJX010000012">
    <property type="protein sequence ID" value="KAK4518635.1"/>
    <property type="molecule type" value="Genomic_DNA"/>
</dbReference>
<evidence type="ECO:0000259" key="9">
    <source>
        <dbReference type="Pfam" id="PF01030"/>
    </source>
</evidence>
<dbReference type="Pfam" id="PF01030">
    <property type="entry name" value="Recep_L_domain"/>
    <property type="match status" value="1"/>
</dbReference>
<accession>A0AAN7DMD8</accession>
<evidence type="ECO:0000256" key="4">
    <source>
        <dbReference type="ARBA" id="ARBA00022729"/>
    </source>
</evidence>
<reference evidence="10 11" key="1">
    <citation type="submission" date="2022-11" db="EMBL/GenBank/DDBJ databases">
        <title>Mucor velutinosus strain NIH1002 WGS.</title>
        <authorList>
            <person name="Subramanian P."/>
            <person name="Mullikin J.C."/>
            <person name="Segre J.A."/>
            <person name="Zelazny A.M."/>
        </authorList>
    </citation>
    <scope>NUCLEOTIDE SEQUENCE [LARGE SCALE GENOMIC DNA]</scope>
    <source>
        <strain evidence="10 11">NIH1002</strain>
    </source>
</reference>
<feature type="transmembrane region" description="Helical" evidence="7">
    <location>
        <begin position="385"/>
        <end position="403"/>
    </location>
</feature>
<gene>
    <name evidence="10" type="ORF">ATC70_008855</name>
</gene>
<evidence type="ECO:0000256" key="8">
    <source>
        <dbReference type="SAM" id="SignalP"/>
    </source>
</evidence>
<keyword evidence="7" id="KW-1133">Transmembrane helix</keyword>
<evidence type="ECO:0000256" key="1">
    <source>
        <dbReference type="ARBA" id="ARBA00004191"/>
    </source>
</evidence>
<keyword evidence="11" id="KW-1185">Reference proteome</keyword>
<dbReference type="PANTHER" id="PTHR31018:SF3">
    <property type="entry name" value="RECEPTOR PROTEIN-TYROSINE KINASE"/>
    <property type="match status" value="1"/>
</dbReference>
<dbReference type="PANTHER" id="PTHR31018">
    <property type="entry name" value="SPORULATION-SPECIFIC PROTEIN-RELATED"/>
    <property type="match status" value="1"/>
</dbReference>
<keyword evidence="3" id="KW-0964">Secreted</keyword>
<evidence type="ECO:0000313" key="10">
    <source>
        <dbReference type="EMBL" id="KAK4518635.1"/>
    </source>
</evidence>
<dbReference type="InterPro" id="IPR036941">
    <property type="entry name" value="Rcpt_L-dom_sf"/>
</dbReference>
<name>A0AAN7DMD8_9FUNG</name>
<dbReference type="SUPFAM" id="SSF52058">
    <property type="entry name" value="L domain-like"/>
    <property type="match status" value="2"/>
</dbReference>
<evidence type="ECO:0000256" key="6">
    <source>
        <dbReference type="SAM" id="MobiDB-lite"/>
    </source>
</evidence>
<feature type="domain" description="Receptor L-domain" evidence="9">
    <location>
        <begin position="45"/>
        <end position="125"/>
    </location>
</feature>
<dbReference type="GO" id="GO:0005886">
    <property type="term" value="C:plasma membrane"/>
    <property type="evidence" value="ECO:0007669"/>
    <property type="project" value="TreeGrafter"/>
</dbReference>
<sequence>MFYRFFILVNVFIYSAIAGSSSSSSNSCTGPIQVKSNQDVDALRNCQVVEGSIAIQNLSSYGDIINLSQLQQVHGDLVFEGNGDLTQVVLASLKQVDGKLAFQNNRQLERLDLTQLTSVQSLDISVEPALHAILFPSGLSQIDTLTVTDTIATKIEGLTTSKIKDVHIANNKYLKNINMNHLQQVNGVMTIAANSPNLTLDLSSLSSIYQGDFRDLAQLVGLNKVHQITGDLSFVANSFSALSLPNISQIAGTLTVSNNLQLKNLSVPQLQMLGGALSLANNTQLSSVDVPKLQEVDGTVDITGNFDKVSLPSLVDVRGGLNVQTSSNQFSCDDGVNKLQGGVTKGHEFTCKSNVSHPTSAINHNDTSTSDDATSSATRQYTTTTHVFLAMTSGFIISIYLFIQ</sequence>
<dbReference type="InterPro" id="IPR000494">
    <property type="entry name" value="Rcpt_L-dom"/>
</dbReference>
<dbReference type="RefSeq" id="XP_064685301.1">
    <property type="nucleotide sequence ID" value="XM_064828099.1"/>
</dbReference>
<feature type="compositionally biased region" description="Low complexity" evidence="6">
    <location>
        <begin position="366"/>
        <end position="375"/>
    </location>
</feature>
<comment type="subcellular location">
    <subcellularLocation>
        <location evidence="1">Secreted</location>
        <location evidence="1">Cell wall</location>
    </subcellularLocation>
</comment>
<feature type="signal peptide" evidence="8">
    <location>
        <begin position="1"/>
        <end position="18"/>
    </location>
</feature>
<dbReference type="GO" id="GO:0009277">
    <property type="term" value="C:fungal-type cell wall"/>
    <property type="evidence" value="ECO:0007669"/>
    <property type="project" value="TreeGrafter"/>
</dbReference>
<dbReference type="GO" id="GO:0009986">
    <property type="term" value="C:cell surface"/>
    <property type="evidence" value="ECO:0007669"/>
    <property type="project" value="TreeGrafter"/>
</dbReference>
<evidence type="ECO:0000256" key="7">
    <source>
        <dbReference type="SAM" id="Phobius"/>
    </source>
</evidence>
<dbReference type="AlphaFoldDB" id="A0AAN7DMD8"/>
<feature type="chain" id="PRO_5043007344" description="Receptor L-domain domain-containing protein" evidence="8">
    <location>
        <begin position="19"/>
        <end position="404"/>
    </location>
</feature>
<evidence type="ECO:0000313" key="11">
    <source>
        <dbReference type="Proteomes" id="UP001304243"/>
    </source>
</evidence>
<evidence type="ECO:0000256" key="5">
    <source>
        <dbReference type="ARBA" id="ARBA00023180"/>
    </source>
</evidence>
<evidence type="ECO:0000256" key="3">
    <source>
        <dbReference type="ARBA" id="ARBA00022525"/>
    </source>
</evidence>
<keyword evidence="2" id="KW-0134">Cell wall</keyword>
<proteinExistence type="predicted"/>
<keyword evidence="4 8" id="KW-0732">Signal</keyword>
<dbReference type="Proteomes" id="UP001304243">
    <property type="component" value="Unassembled WGS sequence"/>
</dbReference>
<dbReference type="GO" id="GO:0031505">
    <property type="term" value="P:fungal-type cell wall organization"/>
    <property type="evidence" value="ECO:0007669"/>
    <property type="project" value="TreeGrafter"/>
</dbReference>
<keyword evidence="5" id="KW-0325">Glycoprotein</keyword>
<dbReference type="GeneID" id="89952541"/>
<keyword evidence="7" id="KW-0812">Transmembrane</keyword>
<comment type="caution">
    <text evidence="10">The sequence shown here is derived from an EMBL/GenBank/DDBJ whole genome shotgun (WGS) entry which is preliminary data.</text>
</comment>
<feature type="region of interest" description="Disordered" evidence="6">
    <location>
        <begin position="354"/>
        <end position="375"/>
    </location>
</feature>
<feature type="compositionally biased region" description="Polar residues" evidence="6">
    <location>
        <begin position="354"/>
        <end position="365"/>
    </location>
</feature>
<protein>
    <recommendedName>
        <fullName evidence="9">Receptor L-domain domain-containing protein</fullName>
    </recommendedName>
</protein>
<dbReference type="InterPro" id="IPR051648">
    <property type="entry name" value="CWI-Assembly_Regulator"/>
</dbReference>
<evidence type="ECO:0000256" key="2">
    <source>
        <dbReference type="ARBA" id="ARBA00022512"/>
    </source>
</evidence>
<keyword evidence="7" id="KW-0472">Membrane</keyword>
<organism evidence="10 11">
    <name type="scientific">Mucor velutinosus</name>
    <dbReference type="NCBI Taxonomy" id="708070"/>
    <lineage>
        <taxon>Eukaryota</taxon>
        <taxon>Fungi</taxon>
        <taxon>Fungi incertae sedis</taxon>
        <taxon>Mucoromycota</taxon>
        <taxon>Mucoromycotina</taxon>
        <taxon>Mucoromycetes</taxon>
        <taxon>Mucorales</taxon>
        <taxon>Mucorineae</taxon>
        <taxon>Mucoraceae</taxon>
        <taxon>Mucor</taxon>
    </lineage>
</organism>
<dbReference type="Gene3D" id="3.80.20.20">
    <property type="entry name" value="Receptor L-domain"/>
    <property type="match status" value="2"/>
</dbReference>